<feature type="transmembrane region" description="Helical" evidence="7">
    <location>
        <begin position="61"/>
        <end position="82"/>
    </location>
</feature>
<dbReference type="GO" id="GO:0055085">
    <property type="term" value="P:transmembrane transport"/>
    <property type="evidence" value="ECO:0007669"/>
    <property type="project" value="InterPro"/>
</dbReference>
<dbReference type="InterPro" id="IPR050366">
    <property type="entry name" value="BP-dependent_transpt_permease"/>
</dbReference>
<feature type="region of interest" description="Disordered" evidence="8">
    <location>
        <begin position="1"/>
        <end position="24"/>
    </location>
</feature>
<dbReference type="PROSITE" id="PS50928">
    <property type="entry name" value="ABC_TM1"/>
    <property type="match status" value="1"/>
</dbReference>
<feature type="transmembrane region" description="Helical" evidence="7">
    <location>
        <begin position="163"/>
        <end position="187"/>
    </location>
</feature>
<keyword evidence="4 7" id="KW-0812">Transmembrane</keyword>
<evidence type="ECO:0000256" key="8">
    <source>
        <dbReference type="SAM" id="MobiDB-lite"/>
    </source>
</evidence>
<evidence type="ECO:0000256" key="3">
    <source>
        <dbReference type="ARBA" id="ARBA00022475"/>
    </source>
</evidence>
<proteinExistence type="inferred from homology"/>
<evidence type="ECO:0000259" key="9">
    <source>
        <dbReference type="PROSITE" id="PS50928"/>
    </source>
</evidence>
<comment type="caution">
    <text evidence="10">The sequence shown here is derived from an EMBL/GenBank/DDBJ whole genome shotgun (WGS) entry which is preliminary data.</text>
</comment>
<name>R4YYD6_9ACTN</name>
<dbReference type="GO" id="GO:0005886">
    <property type="term" value="C:plasma membrane"/>
    <property type="evidence" value="ECO:0007669"/>
    <property type="project" value="UniProtKB-SubCell"/>
</dbReference>
<evidence type="ECO:0000313" key="10">
    <source>
        <dbReference type="EMBL" id="CCM63310.1"/>
    </source>
</evidence>
<evidence type="ECO:0000256" key="5">
    <source>
        <dbReference type="ARBA" id="ARBA00022989"/>
    </source>
</evidence>
<evidence type="ECO:0000256" key="1">
    <source>
        <dbReference type="ARBA" id="ARBA00004651"/>
    </source>
</evidence>
<dbReference type="PANTHER" id="PTHR43386">
    <property type="entry name" value="OLIGOPEPTIDE TRANSPORT SYSTEM PERMEASE PROTEIN APPC"/>
    <property type="match status" value="1"/>
</dbReference>
<sequence length="342" mass="35347">MAEYIGEGPFDHPDPGGGIPTPEGAGMGAVGGSVAVVPTGGIPVDLGTPDQPSKKRRLGPAAILAIAWIIFVVGGALLAPYLPIPSTTETVDIPVGADGLPYFGPSFSHPFGLDKIGKDVFSLTIYGGRVSLLVGFVSVTVGMLVGGSMGIIAGYLRGKTDAVLSILFDTFLAIPAIILALALVAAFDPSDPSKVDPTRRMWVLAFALGVVAVPVLGRIARASTLAVADREFVTAAKAMGAKPLRIMIREVLPNVLPSMLVIGLLGVGVAIVAEGGLALLGASVSSPATSWGAIIATNRNAINLDQPWVIFGPSSFIFLTVLTLNYLGDVIRRRFDVRDSVL</sequence>
<evidence type="ECO:0000256" key="2">
    <source>
        <dbReference type="ARBA" id="ARBA00022448"/>
    </source>
</evidence>
<gene>
    <name evidence="10" type="ORF">BN381_20134</name>
</gene>
<feature type="compositionally biased region" description="Gly residues" evidence="8">
    <location>
        <begin position="15"/>
        <end position="24"/>
    </location>
</feature>
<dbReference type="EMBL" id="CANL01000012">
    <property type="protein sequence ID" value="CCM63310.1"/>
    <property type="molecule type" value="Genomic_DNA"/>
</dbReference>
<feature type="transmembrane region" description="Helical" evidence="7">
    <location>
        <begin position="199"/>
        <end position="220"/>
    </location>
</feature>
<organism evidence="10 11">
    <name type="scientific">Candidatus Neomicrothrix parvicella RN1</name>
    <dbReference type="NCBI Taxonomy" id="1229780"/>
    <lineage>
        <taxon>Bacteria</taxon>
        <taxon>Bacillati</taxon>
        <taxon>Actinomycetota</taxon>
        <taxon>Acidimicrobiia</taxon>
        <taxon>Acidimicrobiales</taxon>
        <taxon>Microthrixaceae</taxon>
        <taxon>Candidatus Neomicrothrix</taxon>
    </lineage>
</organism>
<dbReference type="STRING" id="1229780.BN381_20134"/>
<evidence type="ECO:0000256" key="6">
    <source>
        <dbReference type="ARBA" id="ARBA00023136"/>
    </source>
</evidence>
<comment type="subcellular location">
    <subcellularLocation>
        <location evidence="1 7">Cell membrane</location>
        <topology evidence="1 7">Multi-pass membrane protein</topology>
    </subcellularLocation>
</comment>
<keyword evidence="5 7" id="KW-1133">Transmembrane helix</keyword>
<dbReference type="Proteomes" id="UP000018291">
    <property type="component" value="Unassembled WGS sequence"/>
</dbReference>
<dbReference type="CDD" id="cd06261">
    <property type="entry name" value="TM_PBP2"/>
    <property type="match status" value="1"/>
</dbReference>
<comment type="similarity">
    <text evidence="7">Belongs to the binding-protein-dependent transport system permease family.</text>
</comment>
<dbReference type="AlphaFoldDB" id="R4YYD6"/>
<dbReference type="HOGENOM" id="CLU_028518_5_1_11"/>
<dbReference type="Gene3D" id="1.10.3720.10">
    <property type="entry name" value="MetI-like"/>
    <property type="match status" value="1"/>
</dbReference>
<accession>R4YYD6</accession>
<evidence type="ECO:0000256" key="4">
    <source>
        <dbReference type="ARBA" id="ARBA00022692"/>
    </source>
</evidence>
<keyword evidence="2 7" id="KW-0813">Transport</keyword>
<feature type="domain" description="ABC transmembrane type-1" evidence="9">
    <location>
        <begin position="128"/>
        <end position="328"/>
    </location>
</feature>
<reference evidence="10 11" key="1">
    <citation type="journal article" date="2013" name="ISME J.">
        <title>Metabolic model for the filamentous 'Candidatus Microthrix parvicella' based on genomic and metagenomic analyses.</title>
        <authorList>
            <person name="Jon McIlroy S."/>
            <person name="Kristiansen R."/>
            <person name="Albertsen M."/>
            <person name="Michael Karst S."/>
            <person name="Rossetti S."/>
            <person name="Lund Nielsen J."/>
            <person name="Tandoi V."/>
            <person name="James Seviour R."/>
            <person name="Nielsen P.H."/>
        </authorList>
    </citation>
    <scope>NUCLEOTIDE SEQUENCE [LARGE SCALE GENOMIC DNA]</scope>
    <source>
        <strain evidence="10 11">RN1</strain>
    </source>
</reference>
<evidence type="ECO:0000256" key="7">
    <source>
        <dbReference type="RuleBase" id="RU363032"/>
    </source>
</evidence>
<dbReference type="PANTHER" id="PTHR43386:SF25">
    <property type="entry name" value="PEPTIDE ABC TRANSPORTER PERMEASE PROTEIN"/>
    <property type="match status" value="1"/>
</dbReference>
<dbReference type="RefSeq" id="WP_012225697.1">
    <property type="nucleotide sequence ID" value="NZ_HG422565.1"/>
</dbReference>
<dbReference type="InterPro" id="IPR000515">
    <property type="entry name" value="MetI-like"/>
</dbReference>
<dbReference type="SUPFAM" id="SSF161098">
    <property type="entry name" value="MetI-like"/>
    <property type="match status" value="1"/>
</dbReference>
<dbReference type="Pfam" id="PF00528">
    <property type="entry name" value="BPD_transp_1"/>
    <property type="match status" value="1"/>
</dbReference>
<dbReference type="InterPro" id="IPR035906">
    <property type="entry name" value="MetI-like_sf"/>
</dbReference>
<keyword evidence="6 7" id="KW-0472">Membrane</keyword>
<feature type="transmembrane region" description="Helical" evidence="7">
    <location>
        <begin position="132"/>
        <end position="156"/>
    </location>
</feature>
<keyword evidence="3" id="KW-1003">Cell membrane</keyword>
<feature type="transmembrane region" description="Helical" evidence="7">
    <location>
        <begin position="308"/>
        <end position="328"/>
    </location>
</feature>
<dbReference type="eggNOG" id="COG1173">
    <property type="taxonomic scope" value="Bacteria"/>
</dbReference>
<keyword evidence="11" id="KW-1185">Reference proteome</keyword>
<feature type="transmembrane region" description="Helical" evidence="7">
    <location>
        <begin position="251"/>
        <end position="273"/>
    </location>
</feature>
<dbReference type="OrthoDB" id="3531748at2"/>
<evidence type="ECO:0000313" key="11">
    <source>
        <dbReference type="Proteomes" id="UP000018291"/>
    </source>
</evidence>
<protein>
    <submittedName>
        <fullName evidence="10">Putative Dipeptide transport system permease protein dppC</fullName>
    </submittedName>
</protein>